<organism evidence="2 3">
    <name type="scientific">Candidatus Wolfebacteria bacterium RIFOXYB1_FULL_54_12</name>
    <dbReference type="NCBI Taxonomy" id="1802559"/>
    <lineage>
        <taxon>Bacteria</taxon>
        <taxon>Candidatus Wolfeibacteriota</taxon>
    </lineage>
</organism>
<dbReference type="PROSITE" id="PS50005">
    <property type="entry name" value="TPR"/>
    <property type="match status" value="1"/>
</dbReference>
<dbReference type="SUPFAM" id="SSF48452">
    <property type="entry name" value="TPR-like"/>
    <property type="match status" value="2"/>
</dbReference>
<dbReference type="Proteomes" id="UP000176422">
    <property type="component" value="Unassembled WGS sequence"/>
</dbReference>
<feature type="repeat" description="TPR" evidence="1">
    <location>
        <begin position="107"/>
        <end position="140"/>
    </location>
</feature>
<gene>
    <name evidence="2" type="ORF">A2372_00240</name>
</gene>
<dbReference type="AlphaFoldDB" id="A0A1F8DV16"/>
<dbReference type="SMART" id="SM00028">
    <property type="entry name" value="TPR"/>
    <property type="match status" value="5"/>
</dbReference>
<evidence type="ECO:0000313" key="2">
    <source>
        <dbReference type="EMBL" id="OGM92463.1"/>
    </source>
</evidence>
<keyword evidence="1" id="KW-0802">TPR repeat</keyword>
<evidence type="ECO:0000313" key="3">
    <source>
        <dbReference type="Proteomes" id="UP000176422"/>
    </source>
</evidence>
<reference evidence="2 3" key="1">
    <citation type="journal article" date="2016" name="Nat. Commun.">
        <title>Thousands of microbial genomes shed light on interconnected biogeochemical processes in an aquifer system.</title>
        <authorList>
            <person name="Anantharaman K."/>
            <person name="Brown C.T."/>
            <person name="Hug L.A."/>
            <person name="Sharon I."/>
            <person name="Castelle C.J."/>
            <person name="Probst A.J."/>
            <person name="Thomas B.C."/>
            <person name="Singh A."/>
            <person name="Wilkins M.J."/>
            <person name="Karaoz U."/>
            <person name="Brodie E.L."/>
            <person name="Williams K.H."/>
            <person name="Hubbard S.S."/>
            <person name="Banfield J.F."/>
        </authorList>
    </citation>
    <scope>NUCLEOTIDE SEQUENCE [LARGE SCALE GENOMIC DNA]</scope>
</reference>
<dbReference type="PANTHER" id="PTHR12558">
    <property type="entry name" value="CELL DIVISION CYCLE 16,23,27"/>
    <property type="match status" value="1"/>
</dbReference>
<dbReference type="Pfam" id="PF13181">
    <property type="entry name" value="TPR_8"/>
    <property type="match status" value="1"/>
</dbReference>
<proteinExistence type="predicted"/>
<dbReference type="InterPro" id="IPR011990">
    <property type="entry name" value="TPR-like_helical_dom_sf"/>
</dbReference>
<comment type="caution">
    <text evidence="2">The sequence shown here is derived from an EMBL/GenBank/DDBJ whole genome shotgun (WGS) entry which is preliminary data.</text>
</comment>
<dbReference type="PANTHER" id="PTHR12558:SF13">
    <property type="entry name" value="CELL DIVISION CYCLE PROTEIN 27 HOMOLOG"/>
    <property type="match status" value="1"/>
</dbReference>
<dbReference type="Gene3D" id="1.25.40.10">
    <property type="entry name" value="Tetratricopeptide repeat domain"/>
    <property type="match status" value="2"/>
</dbReference>
<sequence>MKKKNIALMIGAVALAAGLGAGYVFVYQPAKENNRLIKAVADLNGTGNYADAQKLLLEKMEATDAPDIRLMLANSYLDEGSVRGKEAEASKKAQAILFEVEKQYQGVYLYDLLGYSYEIVNDFDKALEYYGKALAIDGKSVNTIFSIGHVHWLRGENETALTHYRKAEQSMDGKTDVSVRAKVYAGLGMLTNNLSEAETYFLKAIDAYEGGAFRSEMYANLSNLKLVVSDDEKAWEYAKLAVDADPSSEMAYLAFVKSAMAQEDRLRAEWENVRANLFRAILLAPVKAEPQYLQGKFEFISGDYVQAIRSFNVALSLLDGDNSLNAAGRNTLRGDIYLDMATGYYLLKDTENAKKYVDEAIRTNPIKIAYILQGEQFKDIYSLIKN</sequence>
<evidence type="ECO:0000256" key="1">
    <source>
        <dbReference type="PROSITE-ProRule" id="PRU00339"/>
    </source>
</evidence>
<accession>A0A1F8DV16</accession>
<dbReference type="InterPro" id="IPR019734">
    <property type="entry name" value="TPR_rpt"/>
</dbReference>
<protein>
    <submittedName>
        <fullName evidence="2">Uncharacterized protein</fullName>
    </submittedName>
</protein>
<name>A0A1F8DV16_9BACT</name>
<dbReference type="EMBL" id="MGIT01000006">
    <property type="protein sequence ID" value="OGM92463.1"/>
    <property type="molecule type" value="Genomic_DNA"/>
</dbReference>
<dbReference type="STRING" id="1802559.A2372_00240"/>